<dbReference type="InterPro" id="IPR001611">
    <property type="entry name" value="Leu-rich_rpt"/>
</dbReference>
<keyword evidence="7" id="KW-1185">Reference proteome</keyword>
<dbReference type="Pfam" id="PF08263">
    <property type="entry name" value="LRRNT_2"/>
    <property type="match status" value="1"/>
</dbReference>
<sequence length="200" mass="21958">MKNSMQGMRGGESPQARTITVPLAPCPPRREQKTRIPCPTGAGHRREWGFSTPLATLVGRRRSRTTVQVKVSSSQETEAEALIKWKNSLTSPSPSLNNSWSLDNISNLCNWTGIQCNGGGTVSEIISLTWILLMIISLEGLNLSMDLSKLVGLRELRLGRNRFTGVMPSDIGLIPNLVTLELYNNSFHGQIPSSLGRFIA</sequence>
<dbReference type="Pfam" id="PF00560">
    <property type="entry name" value="LRR_1"/>
    <property type="match status" value="2"/>
</dbReference>
<comment type="caution">
    <text evidence="6">The sequence shown here is derived from an EMBL/GenBank/DDBJ whole genome shotgun (WGS) entry which is preliminary data.</text>
</comment>
<keyword evidence="2" id="KW-0732">Signal</keyword>
<organism evidence="6 7">
    <name type="scientific">Stephania cephalantha</name>
    <dbReference type="NCBI Taxonomy" id="152367"/>
    <lineage>
        <taxon>Eukaryota</taxon>
        <taxon>Viridiplantae</taxon>
        <taxon>Streptophyta</taxon>
        <taxon>Embryophyta</taxon>
        <taxon>Tracheophyta</taxon>
        <taxon>Spermatophyta</taxon>
        <taxon>Magnoliopsida</taxon>
        <taxon>Ranunculales</taxon>
        <taxon>Menispermaceae</taxon>
        <taxon>Menispermoideae</taxon>
        <taxon>Cissampelideae</taxon>
        <taxon>Stephania</taxon>
    </lineage>
</organism>
<dbReference type="SUPFAM" id="SSF52058">
    <property type="entry name" value="L domain-like"/>
    <property type="match status" value="1"/>
</dbReference>
<gene>
    <name evidence="6" type="ORF">Scep_029324</name>
</gene>
<name>A0AAP0E556_9MAGN</name>
<dbReference type="AlphaFoldDB" id="A0AAP0E556"/>
<accession>A0AAP0E556</accession>
<evidence type="ECO:0000313" key="6">
    <source>
        <dbReference type="EMBL" id="KAK9082853.1"/>
    </source>
</evidence>
<dbReference type="EMBL" id="JBBNAG010000013">
    <property type="protein sequence ID" value="KAK9082853.1"/>
    <property type="molecule type" value="Genomic_DNA"/>
</dbReference>
<dbReference type="Gene3D" id="3.80.10.10">
    <property type="entry name" value="Ribonuclease Inhibitor"/>
    <property type="match status" value="1"/>
</dbReference>
<feature type="domain" description="Leucine-rich repeat-containing N-terminal plant-type" evidence="5">
    <location>
        <begin position="77"/>
        <end position="117"/>
    </location>
</feature>
<evidence type="ECO:0000313" key="7">
    <source>
        <dbReference type="Proteomes" id="UP001419268"/>
    </source>
</evidence>
<keyword evidence="1" id="KW-0433">Leucine-rich repeat</keyword>
<evidence type="ECO:0000256" key="1">
    <source>
        <dbReference type="ARBA" id="ARBA00022614"/>
    </source>
</evidence>
<protein>
    <recommendedName>
        <fullName evidence="5">Leucine-rich repeat-containing N-terminal plant-type domain-containing protein</fullName>
    </recommendedName>
</protein>
<dbReference type="Proteomes" id="UP001419268">
    <property type="component" value="Unassembled WGS sequence"/>
</dbReference>
<proteinExistence type="predicted"/>
<keyword evidence="3" id="KW-0677">Repeat</keyword>
<evidence type="ECO:0000256" key="3">
    <source>
        <dbReference type="ARBA" id="ARBA00022737"/>
    </source>
</evidence>
<dbReference type="InterPro" id="IPR013210">
    <property type="entry name" value="LRR_N_plant-typ"/>
</dbReference>
<evidence type="ECO:0000256" key="2">
    <source>
        <dbReference type="ARBA" id="ARBA00022729"/>
    </source>
</evidence>
<reference evidence="6 7" key="1">
    <citation type="submission" date="2024-01" db="EMBL/GenBank/DDBJ databases">
        <title>Genome assemblies of Stephania.</title>
        <authorList>
            <person name="Yang L."/>
        </authorList>
    </citation>
    <scope>NUCLEOTIDE SEQUENCE [LARGE SCALE GENOMIC DNA]</scope>
    <source>
        <strain evidence="6">JXDWG</strain>
        <tissue evidence="6">Leaf</tissue>
    </source>
</reference>
<evidence type="ECO:0000256" key="4">
    <source>
        <dbReference type="SAM" id="MobiDB-lite"/>
    </source>
</evidence>
<evidence type="ECO:0000259" key="5">
    <source>
        <dbReference type="Pfam" id="PF08263"/>
    </source>
</evidence>
<feature type="region of interest" description="Disordered" evidence="4">
    <location>
        <begin position="1"/>
        <end position="42"/>
    </location>
</feature>
<dbReference type="InterPro" id="IPR032675">
    <property type="entry name" value="LRR_dom_sf"/>
</dbReference>
<dbReference type="PANTHER" id="PTHR47988">
    <property type="entry name" value="SOMATIC EMBRYOGENESIS RECEPTOR KINASE 1"/>
    <property type="match status" value="1"/>
</dbReference>